<reference evidence="1 2" key="1">
    <citation type="submission" date="2020-02" db="EMBL/GenBank/DDBJ databases">
        <title>Draft genome sequence of Haematococcus lacustris strain NIES-144.</title>
        <authorList>
            <person name="Morimoto D."/>
            <person name="Nakagawa S."/>
            <person name="Yoshida T."/>
            <person name="Sawayama S."/>
        </authorList>
    </citation>
    <scope>NUCLEOTIDE SEQUENCE [LARGE SCALE GENOMIC DNA]</scope>
    <source>
        <strain evidence="1 2">NIES-144</strain>
    </source>
</reference>
<organism evidence="1 2">
    <name type="scientific">Haematococcus lacustris</name>
    <name type="common">Green alga</name>
    <name type="synonym">Haematococcus pluvialis</name>
    <dbReference type="NCBI Taxonomy" id="44745"/>
    <lineage>
        <taxon>Eukaryota</taxon>
        <taxon>Viridiplantae</taxon>
        <taxon>Chlorophyta</taxon>
        <taxon>core chlorophytes</taxon>
        <taxon>Chlorophyceae</taxon>
        <taxon>CS clade</taxon>
        <taxon>Chlamydomonadales</taxon>
        <taxon>Haematococcaceae</taxon>
        <taxon>Haematococcus</taxon>
    </lineage>
</organism>
<dbReference type="Proteomes" id="UP000485058">
    <property type="component" value="Unassembled WGS sequence"/>
</dbReference>
<name>A0A699ZDK7_HAELA</name>
<comment type="caution">
    <text evidence="1">The sequence shown here is derived from an EMBL/GenBank/DDBJ whole genome shotgun (WGS) entry which is preliminary data.</text>
</comment>
<dbReference type="AlphaFoldDB" id="A0A699ZDK7"/>
<evidence type="ECO:0000313" key="2">
    <source>
        <dbReference type="Proteomes" id="UP000485058"/>
    </source>
</evidence>
<evidence type="ECO:0000313" key="1">
    <source>
        <dbReference type="EMBL" id="GFH20787.1"/>
    </source>
</evidence>
<gene>
    <name evidence="1" type="ORF">HaLaN_17965</name>
</gene>
<proteinExistence type="predicted"/>
<dbReference type="EMBL" id="BLLF01001696">
    <property type="protein sequence ID" value="GFH20787.1"/>
    <property type="molecule type" value="Genomic_DNA"/>
</dbReference>
<protein>
    <submittedName>
        <fullName evidence="1">Uncharacterized protein</fullName>
    </submittedName>
</protein>
<sequence length="78" mass="8249">MELVVVDPCVPDALFEEAVGAGQQHTARVLMLTCHCVLACRGEPVGAAGAQAGCSYEPDAGGWQARQQQLLHHCYRGA</sequence>
<keyword evidence="2" id="KW-1185">Reference proteome</keyword>
<accession>A0A699ZDK7</accession>